<feature type="domain" description="PX" evidence="2">
    <location>
        <begin position="115"/>
        <end position="266"/>
    </location>
</feature>
<feature type="compositionally biased region" description="Low complexity" evidence="1">
    <location>
        <begin position="51"/>
        <end position="64"/>
    </location>
</feature>
<dbReference type="CDD" id="cd06093">
    <property type="entry name" value="PX_domain"/>
    <property type="match status" value="1"/>
</dbReference>
<feature type="region of interest" description="Disordered" evidence="1">
    <location>
        <begin position="1"/>
        <end position="64"/>
    </location>
</feature>
<protein>
    <recommendedName>
        <fullName evidence="2">PX domain-containing protein</fullName>
    </recommendedName>
</protein>
<dbReference type="OMA" id="VIFFSEW"/>
<gene>
    <name evidence="3" type="ORF">ABL78_4691</name>
</gene>
<evidence type="ECO:0000259" key="2">
    <source>
        <dbReference type="PROSITE" id="PS50195"/>
    </source>
</evidence>
<reference evidence="3 4" key="1">
    <citation type="journal article" date="2015" name="PLoS Pathog.">
        <title>Leptomonas seymouri: Adaptations to the Dixenous Life Cycle Analyzed by Genome Sequencing, Transcriptome Profiling and Co-infection with Leishmania donovani.</title>
        <authorList>
            <person name="Kraeva N."/>
            <person name="Butenko A."/>
            <person name="Hlavacova J."/>
            <person name="Kostygov A."/>
            <person name="Myskova J."/>
            <person name="Grybchuk D."/>
            <person name="Lestinova T."/>
            <person name="Votypka J."/>
            <person name="Volf P."/>
            <person name="Opperdoes F."/>
            <person name="Flegontov P."/>
            <person name="Lukes J."/>
            <person name="Yurchenko V."/>
        </authorList>
    </citation>
    <scope>NUCLEOTIDE SEQUENCE [LARGE SCALE GENOMIC DNA]</scope>
    <source>
        <strain evidence="3 4">ATCC 30220</strain>
    </source>
</reference>
<feature type="region of interest" description="Disordered" evidence="1">
    <location>
        <begin position="326"/>
        <end position="345"/>
    </location>
</feature>
<dbReference type="Proteomes" id="UP000038009">
    <property type="component" value="Unassembled WGS sequence"/>
</dbReference>
<name>A0A0N1HW83_LEPSE</name>
<keyword evidence="4" id="KW-1185">Reference proteome</keyword>
<dbReference type="InterPro" id="IPR036871">
    <property type="entry name" value="PX_dom_sf"/>
</dbReference>
<evidence type="ECO:0000313" key="4">
    <source>
        <dbReference type="Proteomes" id="UP000038009"/>
    </source>
</evidence>
<accession>A0A0N1HW83</accession>
<proteinExistence type="predicted"/>
<organism evidence="3 4">
    <name type="scientific">Leptomonas seymouri</name>
    <dbReference type="NCBI Taxonomy" id="5684"/>
    <lineage>
        <taxon>Eukaryota</taxon>
        <taxon>Discoba</taxon>
        <taxon>Euglenozoa</taxon>
        <taxon>Kinetoplastea</taxon>
        <taxon>Metakinetoplastina</taxon>
        <taxon>Trypanosomatida</taxon>
        <taxon>Trypanosomatidae</taxon>
        <taxon>Leishmaniinae</taxon>
        <taxon>Leptomonas</taxon>
    </lineage>
</organism>
<dbReference type="EMBL" id="LJSK01000140">
    <property type="protein sequence ID" value="KPI86265.1"/>
    <property type="molecule type" value="Genomic_DNA"/>
</dbReference>
<dbReference type="OrthoDB" id="271164at2759"/>
<sequence length="582" mass="64293">MLSNNSNNNPFEEEYRRTAAPASPPPNLSSRPTYSPPGDPMVPMSTTAGDNTNSSSASNRASTVVVPPGVQPAAHSVFSQLPSPHAASAAASTSVAAFNDSVTTHVQAGHTSRVVLARFRVDPAFKGKEMVRAITYFPITTEILVDNDASFTVPDVPTNAPHLTGIDMGIKRSDWSRGNSATVERRYSEVMDLRELLTHQYPTLILPPLPRKSSVSDIETYFSASDAFATQRHNLQFFLYELAAMPEVIFFSEWVAPFFLDPRDTFETGTLLRMRATLRDVRLANRAFHECSKRHRSFADYTANTIAAKSTSLIRSVAGFFFQSKNSHESSESTPGGGGGGGNSALAVPAASSSGTYEWTYLPPDAKSDACAWVRVCEQLARRQQAMKESSRCFEKYLASLAHTNDAQLMVAQSFEAYEATLHSTPAFTSLGEQYHLAARAIDAVSMKRRDFLERKYVNICMRLSFESNLIDAVLDAVDRILGQYAFLSSAQLTNTPDRTQEDALRYTQAVSRALLVDYRERYKFNYNKRMRNLIREQIARPSFELASSVEQVMQSSELLRVVQDASFTEADAPNTPEAPAA</sequence>
<dbReference type="GO" id="GO:0035091">
    <property type="term" value="F:phosphatidylinositol binding"/>
    <property type="evidence" value="ECO:0007669"/>
    <property type="project" value="InterPro"/>
</dbReference>
<comment type="caution">
    <text evidence="3">The sequence shown here is derived from an EMBL/GenBank/DDBJ whole genome shotgun (WGS) entry which is preliminary data.</text>
</comment>
<dbReference type="Gene3D" id="3.30.1520.10">
    <property type="entry name" value="Phox-like domain"/>
    <property type="match status" value="1"/>
</dbReference>
<dbReference type="VEuPathDB" id="TriTrypDB:Lsey_0140_0230"/>
<dbReference type="AlphaFoldDB" id="A0A0N1HW83"/>
<dbReference type="InterPro" id="IPR001683">
    <property type="entry name" value="PX_dom"/>
</dbReference>
<dbReference type="Pfam" id="PF00787">
    <property type="entry name" value="PX"/>
    <property type="match status" value="1"/>
</dbReference>
<dbReference type="PROSITE" id="PS50195">
    <property type="entry name" value="PX"/>
    <property type="match status" value="1"/>
</dbReference>
<evidence type="ECO:0000313" key="3">
    <source>
        <dbReference type="EMBL" id="KPI86265.1"/>
    </source>
</evidence>
<evidence type="ECO:0000256" key="1">
    <source>
        <dbReference type="SAM" id="MobiDB-lite"/>
    </source>
</evidence>
<dbReference type="SUPFAM" id="SSF64268">
    <property type="entry name" value="PX domain"/>
    <property type="match status" value="1"/>
</dbReference>